<reference evidence="2 3" key="1">
    <citation type="submission" date="2017-04" db="EMBL/GenBank/DDBJ databases">
        <authorList>
            <person name="Afonso C.L."/>
            <person name="Miller P.J."/>
            <person name="Scott M.A."/>
            <person name="Spackman E."/>
            <person name="Goraichik I."/>
            <person name="Dimitrov K.M."/>
            <person name="Suarez D.L."/>
            <person name="Swayne D.E."/>
        </authorList>
    </citation>
    <scope>NUCLEOTIDE SEQUENCE [LARGE SCALE GENOMIC DNA]</scope>
    <source>
        <strain evidence="2 3">USBA 355</strain>
    </source>
</reference>
<keyword evidence="3" id="KW-1185">Reference proteome</keyword>
<name>A0A1Y6CM55_9PROT</name>
<dbReference type="PANTHER" id="PTHR35604:SF2">
    <property type="entry name" value="TRANSPOSASE INSH FOR INSERTION SEQUENCE ELEMENT IS5A-RELATED"/>
    <property type="match status" value="1"/>
</dbReference>
<dbReference type="RefSeq" id="WP_143596353.1">
    <property type="nucleotide sequence ID" value="NZ_FWZX01000032.1"/>
</dbReference>
<dbReference type="GO" id="GO:0006313">
    <property type="term" value="P:DNA transposition"/>
    <property type="evidence" value="ECO:0007669"/>
    <property type="project" value="InterPro"/>
</dbReference>
<feature type="non-terminal residue" evidence="2">
    <location>
        <position position="1"/>
    </location>
</feature>
<dbReference type="GO" id="GO:0004803">
    <property type="term" value="F:transposase activity"/>
    <property type="evidence" value="ECO:0007669"/>
    <property type="project" value="InterPro"/>
</dbReference>
<proteinExistence type="predicted"/>
<protein>
    <submittedName>
        <fullName evidence="2">Transposase DDE domain-containing protein</fullName>
    </submittedName>
</protein>
<dbReference type="Proteomes" id="UP000192917">
    <property type="component" value="Unassembled WGS sequence"/>
</dbReference>
<dbReference type="InterPro" id="IPR002559">
    <property type="entry name" value="Transposase_11"/>
</dbReference>
<gene>
    <name evidence="2" type="ORF">SAMN05428998_1321</name>
</gene>
<dbReference type="GO" id="GO:0003677">
    <property type="term" value="F:DNA binding"/>
    <property type="evidence" value="ECO:0007669"/>
    <property type="project" value="InterPro"/>
</dbReference>
<evidence type="ECO:0000259" key="1">
    <source>
        <dbReference type="Pfam" id="PF01609"/>
    </source>
</evidence>
<evidence type="ECO:0000313" key="3">
    <source>
        <dbReference type="Proteomes" id="UP000192917"/>
    </source>
</evidence>
<dbReference type="PANTHER" id="PTHR35604">
    <property type="entry name" value="TRANSPOSASE INSH FOR INSERTION SEQUENCE ELEMENT IS5A-RELATED"/>
    <property type="match status" value="1"/>
</dbReference>
<dbReference type="EMBL" id="FWZX01000032">
    <property type="protein sequence ID" value="SMF73221.1"/>
    <property type="molecule type" value="Genomic_DNA"/>
</dbReference>
<accession>A0A1Y6CM55</accession>
<organism evidence="2 3">
    <name type="scientific">Tistlia consotensis USBA 355</name>
    <dbReference type="NCBI Taxonomy" id="560819"/>
    <lineage>
        <taxon>Bacteria</taxon>
        <taxon>Pseudomonadati</taxon>
        <taxon>Pseudomonadota</taxon>
        <taxon>Alphaproteobacteria</taxon>
        <taxon>Rhodospirillales</taxon>
        <taxon>Rhodovibrionaceae</taxon>
        <taxon>Tistlia</taxon>
    </lineage>
</organism>
<dbReference type="Pfam" id="PF01609">
    <property type="entry name" value="DDE_Tnp_1"/>
    <property type="match status" value="1"/>
</dbReference>
<sequence length="160" mass="18084">QSSVLCFMGHLLMENRNGLIVDAELTRASGTAEREAALAMLGRRTKRHRITLGADKAYDVAAFVGELRRRRVTPHIARDDHLTKTGKRRRSAVDGRTTRHPGYAVSQRLRKRIEEAFGWIKTTGGLRKTRHRGLARVGWMFTLRVAAYNLVRLPKLLAAT</sequence>
<feature type="domain" description="Transposase IS4-like" evidence="1">
    <location>
        <begin position="7"/>
        <end position="150"/>
    </location>
</feature>
<dbReference type="AlphaFoldDB" id="A0A1Y6CM55"/>
<evidence type="ECO:0000313" key="2">
    <source>
        <dbReference type="EMBL" id="SMF73221.1"/>
    </source>
</evidence>